<dbReference type="InterPro" id="IPR001799">
    <property type="entry name" value="Ephrin_RBD"/>
</dbReference>
<evidence type="ECO:0000259" key="8">
    <source>
        <dbReference type="PROSITE" id="PS51551"/>
    </source>
</evidence>
<dbReference type="EMBL" id="JAINUF010000004">
    <property type="protein sequence ID" value="KAJ8365258.1"/>
    <property type="molecule type" value="Genomic_DNA"/>
</dbReference>
<comment type="subcellular location">
    <subcellularLocation>
        <location evidence="1">Membrane</location>
    </subcellularLocation>
</comment>
<dbReference type="SUPFAM" id="SSF49503">
    <property type="entry name" value="Cupredoxins"/>
    <property type="match status" value="1"/>
</dbReference>
<evidence type="ECO:0000313" key="9">
    <source>
        <dbReference type="EMBL" id="KAJ8365258.1"/>
    </source>
</evidence>
<organism evidence="9 10">
    <name type="scientific">Synaphobranchus kaupii</name>
    <name type="common">Kaup's arrowtooth eel</name>
    <dbReference type="NCBI Taxonomy" id="118154"/>
    <lineage>
        <taxon>Eukaryota</taxon>
        <taxon>Metazoa</taxon>
        <taxon>Chordata</taxon>
        <taxon>Craniata</taxon>
        <taxon>Vertebrata</taxon>
        <taxon>Euteleostomi</taxon>
        <taxon>Actinopterygii</taxon>
        <taxon>Neopterygii</taxon>
        <taxon>Teleostei</taxon>
        <taxon>Anguilliformes</taxon>
        <taxon>Synaphobranchidae</taxon>
        <taxon>Synaphobranchus</taxon>
    </lineage>
</organism>
<dbReference type="PROSITE" id="PS01299">
    <property type="entry name" value="EPHRIN_RBD_1"/>
    <property type="match status" value="1"/>
</dbReference>
<evidence type="ECO:0000256" key="7">
    <source>
        <dbReference type="RuleBase" id="RU004375"/>
    </source>
</evidence>
<dbReference type="AlphaFoldDB" id="A0A9Q1FT92"/>
<dbReference type="GO" id="GO:0048013">
    <property type="term" value="P:ephrin receptor signaling pathway"/>
    <property type="evidence" value="ECO:0007669"/>
    <property type="project" value="TreeGrafter"/>
</dbReference>
<dbReference type="Proteomes" id="UP001152622">
    <property type="component" value="Chromosome 4"/>
</dbReference>
<evidence type="ECO:0000256" key="1">
    <source>
        <dbReference type="ARBA" id="ARBA00004370"/>
    </source>
</evidence>
<keyword evidence="5" id="KW-0325">Glycoprotein</keyword>
<name>A0A9Q1FT92_SYNKA</name>
<keyword evidence="10" id="KW-1185">Reference proteome</keyword>
<comment type="caution">
    <text evidence="6">Lacks conserved residue(s) required for the propagation of feature annotation.</text>
</comment>
<evidence type="ECO:0000256" key="5">
    <source>
        <dbReference type="ARBA" id="ARBA00023180"/>
    </source>
</evidence>
<keyword evidence="2" id="KW-0732">Signal</keyword>
<dbReference type="GO" id="GO:0007411">
    <property type="term" value="P:axon guidance"/>
    <property type="evidence" value="ECO:0007669"/>
    <property type="project" value="TreeGrafter"/>
</dbReference>
<evidence type="ECO:0000313" key="10">
    <source>
        <dbReference type="Proteomes" id="UP001152622"/>
    </source>
</evidence>
<dbReference type="Gene3D" id="2.60.40.420">
    <property type="entry name" value="Cupredoxins - blue copper proteins"/>
    <property type="match status" value="1"/>
</dbReference>
<sequence>MLGFSTGLLLRSNARLQLAQDDFSIDVNSGDYLDILCPHYPPGTPESSPPETLVLYLVREEQFRGCVETEGAIKRWECNHPYAPLGPVRFTEKIQRFTPFSMGFEFLSGHHYYYSSLTSKAGPLLPCMKLKVTVCCNTRTPGQHIKGSAARTRLSLLLLILIPLFLHSSV</sequence>
<keyword evidence="4" id="KW-1015">Disulfide bond</keyword>
<dbReference type="PRINTS" id="PR01347">
    <property type="entry name" value="EPHRIN"/>
</dbReference>
<dbReference type="GO" id="GO:0005886">
    <property type="term" value="C:plasma membrane"/>
    <property type="evidence" value="ECO:0007669"/>
    <property type="project" value="TreeGrafter"/>
</dbReference>
<dbReference type="PANTHER" id="PTHR11304">
    <property type="entry name" value="EPHRIN"/>
    <property type="match status" value="1"/>
</dbReference>
<evidence type="ECO:0000256" key="3">
    <source>
        <dbReference type="ARBA" id="ARBA00023136"/>
    </source>
</evidence>
<feature type="domain" description="Ephrin RBD" evidence="8">
    <location>
        <begin position="1"/>
        <end position="138"/>
    </location>
</feature>
<evidence type="ECO:0000256" key="4">
    <source>
        <dbReference type="ARBA" id="ARBA00023157"/>
    </source>
</evidence>
<proteinExistence type="inferred from homology"/>
<protein>
    <recommendedName>
        <fullName evidence="8">Ephrin RBD domain-containing protein</fullName>
    </recommendedName>
</protein>
<evidence type="ECO:0000256" key="6">
    <source>
        <dbReference type="PROSITE-ProRule" id="PRU00884"/>
    </source>
</evidence>
<comment type="similarity">
    <text evidence="6 7">Belongs to the ephrin family.</text>
</comment>
<reference evidence="9" key="1">
    <citation type="journal article" date="2023" name="Science">
        <title>Genome structures resolve the early diversification of teleost fishes.</title>
        <authorList>
            <person name="Parey E."/>
            <person name="Louis A."/>
            <person name="Montfort J."/>
            <person name="Bouchez O."/>
            <person name="Roques C."/>
            <person name="Iampietro C."/>
            <person name="Lluch J."/>
            <person name="Castinel A."/>
            <person name="Donnadieu C."/>
            <person name="Desvignes T."/>
            <person name="Floi Bucao C."/>
            <person name="Jouanno E."/>
            <person name="Wen M."/>
            <person name="Mejri S."/>
            <person name="Dirks R."/>
            <person name="Jansen H."/>
            <person name="Henkel C."/>
            <person name="Chen W.J."/>
            <person name="Zahm M."/>
            <person name="Cabau C."/>
            <person name="Klopp C."/>
            <person name="Thompson A.W."/>
            <person name="Robinson-Rechavi M."/>
            <person name="Braasch I."/>
            <person name="Lecointre G."/>
            <person name="Bobe J."/>
            <person name="Postlethwait J.H."/>
            <person name="Berthelot C."/>
            <person name="Roest Crollius H."/>
            <person name="Guiguen Y."/>
        </authorList>
    </citation>
    <scope>NUCLEOTIDE SEQUENCE</scope>
    <source>
        <strain evidence="9">WJC10195</strain>
    </source>
</reference>
<dbReference type="GO" id="GO:0046875">
    <property type="term" value="F:ephrin receptor binding"/>
    <property type="evidence" value="ECO:0007669"/>
    <property type="project" value="TreeGrafter"/>
</dbReference>
<dbReference type="Pfam" id="PF00812">
    <property type="entry name" value="Ephrin"/>
    <property type="match status" value="1"/>
</dbReference>
<keyword evidence="3 7" id="KW-0472">Membrane</keyword>
<comment type="caution">
    <text evidence="9">The sequence shown here is derived from an EMBL/GenBank/DDBJ whole genome shotgun (WGS) entry which is preliminary data.</text>
</comment>
<dbReference type="OrthoDB" id="6250301at2759"/>
<dbReference type="PANTHER" id="PTHR11304:SF42">
    <property type="entry name" value="EPHRIN-A4"/>
    <property type="match status" value="1"/>
</dbReference>
<dbReference type="InterPro" id="IPR019765">
    <property type="entry name" value="Ephrin_CS"/>
</dbReference>
<dbReference type="InterPro" id="IPR008972">
    <property type="entry name" value="Cupredoxin"/>
</dbReference>
<evidence type="ECO:0000256" key="2">
    <source>
        <dbReference type="ARBA" id="ARBA00022729"/>
    </source>
</evidence>
<dbReference type="PROSITE" id="PS51551">
    <property type="entry name" value="EPHRIN_RBD_2"/>
    <property type="match status" value="1"/>
</dbReference>
<accession>A0A9Q1FT92</accession>
<dbReference type="InterPro" id="IPR031328">
    <property type="entry name" value="Ephrin"/>
</dbReference>
<gene>
    <name evidence="9" type="ORF">SKAU_G00140890</name>
</gene>